<dbReference type="Gene3D" id="3.10.196.10">
    <property type="entry name" value="Vitamin B12-dependent methionine synthase, activation domain"/>
    <property type="match status" value="1"/>
</dbReference>
<evidence type="ECO:0000259" key="2">
    <source>
        <dbReference type="PROSITE" id="PS50974"/>
    </source>
</evidence>
<keyword evidence="5" id="KW-1185">Reference proteome</keyword>
<dbReference type="EMBL" id="JAUEIF010000002">
    <property type="protein sequence ID" value="MDN0024663.1"/>
    <property type="molecule type" value="Genomic_DNA"/>
</dbReference>
<proteinExistence type="predicted"/>
<dbReference type="AlphaFoldDB" id="A0AAW7JFK0"/>
<reference evidence="4" key="2">
    <citation type="submission" date="2023-08" db="EMBL/GenBank/DDBJ databases">
        <title>Identification and characterization of horizontal gene transfer across gut microbiota members of farm animals based on homology search.</title>
        <authorList>
            <person name="Schwarzerova J."/>
            <person name="Nykrynova M."/>
            <person name="Jureckova K."/>
            <person name="Cejkova D."/>
            <person name="Rychlik I."/>
        </authorList>
    </citation>
    <scope>NUCLEOTIDE SEQUENCE</scope>
    <source>
        <strain evidence="4">ET15</strain>
        <strain evidence="3">ET37</strain>
    </source>
</reference>
<organism evidence="4 6">
    <name type="scientific">Leyella lascolaii</name>
    <dbReference type="NCBI Taxonomy" id="1776379"/>
    <lineage>
        <taxon>Bacteria</taxon>
        <taxon>Pseudomonadati</taxon>
        <taxon>Bacteroidota</taxon>
        <taxon>Bacteroidia</taxon>
        <taxon>Bacteroidales</taxon>
        <taxon>Prevotellaceae</taxon>
        <taxon>Leyella</taxon>
    </lineage>
</organism>
<dbReference type="GO" id="GO:0008705">
    <property type="term" value="F:methionine synthase activity"/>
    <property type="evidence" value="ECO:0007669"/>
    <property type="project" value="InterPro"/>
</dbReference>
<accession>A0AAW7JFK0</accession>
<feature type="domain" description="AdoMet activation" evidence="2">
    <location>
        <begin position="1"/>
        <end position="269"/>
    </location>
</feature>
<evidence type="ECO:0000256" key="1">
    <source>
        <dbReference type="PROSITE-ProRule" id="PRU00346"/>
    </source>
</evidence>
<dbReference type="GO" id="GO:0032259">
    <property type="term" value="P:methylation"/>
    <property type="evidence" value="ECO:0007669"/>
    <property type="project" value="UniProtKB-KW"/>
</dbReference>
<dbReference type="Proteomes" id="UP001167831">
    <property type="component" value="Unassembled WGS sequence"/>
</dbReference>
<dbReference type="EMBL" id="JAUEIE010000002">
    <property type="protein sequence ID" value="MDN0021944.1"/>
    <property type="molecule type" value="Genomic_DNA"/>
</dbReference>
<keyword evidence="1" id="KW-0489">Methyltransferase</keyword>
<dbReference type="GO" id="GO:0005829">
    <property type="term" value="C:cytosol"/>
    <property type="evidence" value="ECO:0007669"/>
    <property type="project" value="TreeGrafter"/>
</dbReference>
<evidence type="ECO:0000313" key="5">
    <source>
        <dbReference type="Proteomes" id="UP001167831"/>
    </source>
</evidence>
<dbReference type="PROSITE" id="PS50974">
    <property type="entry name" value="ADOMET_ACTIVATION"/>
    <property type="match status" value="1"/>
</dbReference>
<evidence type="ECO:0000313" key="3">
    <source>
        <dbReference type="EMBL" id="MDN0021944.1"/>
    </source>
</evidence>
<comment type="caution">
    <text evidence="4">The sequence shown here is derived from an EMBL/GenBank/DDBJ whole genome shotgun (WGS) entry which is preliminary data.</text>
</comment>
<name>A0AAW7JFK0_9BACT</name>
<dbReference type="Pfam" id="PF02965">
    <property type="entry name" value="Met_synt_B12"/>
    <property type="match status" value="1"/>
</dbReference>
<reference evidence="4" key="1">
    <citation type="submission" date="2023-06" db="EMBL/GenBank/DDBJ databases">
        <authorList>
            <person name="Zeman M."/>
            <person name="Kubasova T."/>
            <person name="Jahodarova E."/>
            <person name="Nykrynova M."/>
            <person name="Rychlik I."/>
        </authorList>
    </citation>
    <scope>NUCLEOTIDE SEQUENCE</scope>
    <source>
        <strain evidence="4">ET15</strain>
        <strain evidence="3">ET37</strain>
    </source>
</reference>
<keyword evidence="1" id="KW-0808">Transferase</keyword>
<dbReference type="InterPro" id="IPR037010">
    <property type="entry name" value="VitB12-dep_Met_synth_activ_sf"/>
</dbReference>
<dbReference type="InterPro" id="IPR004223">
    <property type="entry name" value="VitB12-dep_Met_synth_activ_dom"/>
</dbReference>
<evidence type="ECO:0000313" key="4">
    <source>
        <dbReference type="EMBL" id="MDN0024663.1"/>
    </source>
</evidence>
<dbReference type="SUPFAM" id="SSF56507">
    <property type="entry name" value="Methionine synthase activation domain-like"/>
    <property type="match status" value="1"/>
</dbReference>
<dbReference type="PANTHER" id="PTHR45833">
    <property type="entry name" value="METHIONINE SYNTHASE"/>
    <property type="match status" value="1"/>
</dbReference>
<dbReference type="Proteomes" id="UP001168478">
    <property type="component" value="Unassembled WGS sequence"/>
</dbReference>
<protein>
    <submittedName>
        <fullName evidence="4">Vitamin B12 dependent-methionine synthase activation domain-containing protein</fullName>
    </submittedName>
</protein>
<dbReference type="InterPro" id="IPR050554">
    <property type="entry name" value="Met_Synthase/Corrinoid"/>
</dbReference>
<sequence>MTTLFEYNINDVRPYINWVYFYHAWGLSGKPASEKAALRSEAETILAGLGDLYHTHAVFGLFPANSDGDDIIINGVLLPFLRQQNRKADGEPNLCMADFIRPLSSGVSDRIGVFATSVDAGMEKYHGDDDYLKMMSQTLADRLAEATAEKLHEDVRRRYWGYAEHENLSVSEMLNAGYCGIRPAVGYPSMPDMSLNFILSELVDMPKIGIRLTESGAMQPHASVSGLMLAHPKAVYFDVGHIGEDQLRDYASRRGIPVRMMRRFLSACL</sequence>
<evidence type="ECO:0000313" key="6">
    <source>
        <dbReference type="Proteomes" id="UP001168478"/>
    </source>
</evidence>
<dbReference type="Gene3D" id="1.10.288.10">
    <property type="entry name" value="Cobalamin-dependent Methionine Synthase, domain 2"/>
    <property type="match status" value="1"/>
</dbReference>
<gene>
    <name evidence="3" type="ORF">QVN81_02730</name>
    <name evidence="4" type="ORF">QVN84_03870</name>
</gene>
<dbReference type="RefSeq" id="WP_289824658.1">
    <property type="nucleotide sequence ID" value="NZ_JAUEIE010000002.1"/>
</dbReference>